<dbReference type="GeneID" id="59286310"/>
<proteinExistence type="predicted"/>
<keyword evidence="2" id="KW-1185">Reference proteome</keyword>
<sequence length="166" mass="18143">MTHGTADGRSMIQNHGARSKYTIFVSTNVSSQSWTSIGTSTDIPCVGTTICSQKPKTVDLDRSLPPTPISESPQISPVIADFSGSVTTRKGSEAFVERPAAGKSICGTMGRVPSHTRLNAWQRELAHLSYASMDMEFVIPSGLSEAETIKPLNVYKEMERSRRNFF</sequence>
<organism evidence="1 2">
    <name type="scientific">Letharia columbiana</name>
    <dbReference type="NCBI Taxonomy" id="112416"/>
    <lineage>
        <taxon>Eukaryota</taxon>
        <taxon>Fungi</taxon>
        <taxon>Dikarya</taxon>
        <taxon>Ascomycota</taxon>
        <taxon>Pezizomycotina</taxon>
        <taxon>Lecanoromycetes</taxon>
        <taxon>OSLEUM clade</taxon>
        <taxon>Lecanoromycetidae</taxon>
        <taxon>Lecanorales</taxon>
        <taxon>Lecanorineae</taxon>
        <taxon>Parmeliaceae</taxon>
        <taxon>Letharia</taxon>
    </lineage>
</organism>
<accession>A0A8H6L677</accession>
<protein>
    <submittedName>
        <fullName evidence="1">Uncharacterized protein</fullName>
    </submittedName>
</protein>
<dbReference type="Proteomes" id="UP000578531">
    <property type="component" value="Unassembled WGS sequence"/>
</dbReference>
<dbReference type="RefSeq" id="XP_037166506.1">
    <property type="nucleotide sequence ID" value="XM_037306568.1"/>
</dbReference>
<dbReference type="AlphaFoldDB" id="A0A8H6L677"/>
<name>A0A8H6L677_9LECA</name>
<dbReference type="EMBL" id="JACCJC010000015">
    <property type="protein sequence ID" value="KAF6237178.1"/>
    <property type="molecule type" value="Genomic_DNA"/>
</dbReference>
<evidence type="ECO:0000313" key="1">
    <source>
        <dbReference type="EMBL" id="KAF6237178.1"/>
    </source>
</evidence>
<comment type="caution">
    <text evidence="1">The sequence shown here is derived from an EMBL/GenBank/DDBJ whole genome shotgun (WGS) entry which is preliminary data.</text>
</comment>
<evidence type="ECO:0000313" key="2">
    <source>
        <dbReference type="Proteomes" id="UP000578531"/>
    </source>
</evidence>
<gene>
    <name evidence="1" type="ORF">HO173_004646</name>
</gene>
<reference evidence="1 2" key="1">
    <citation type="journal article" date="2020" name="Genomics">
        <title>Complete, high-quality genomes from long-read metagenomic sequencing of two wolf lichen thalli reveals enigmatic genome architecture.</title>
        <authorList>
            <person name="McKenzie S.K."/>
            <person name="Walston R.F."/>
            <person name="Allen J.L."/>
        </authorList>
    </citation>
    <scope>NUCLEOTIDE SEQUENCE [LARGE SCALE GENOMIC DNA]</scope>
    <source>
        <strain evidence="1">WasteWater2</strain>
    </source>
</reference>